<dbReference type="EMBL" id="FODS01000004">
    <property type="protein sequence ID" value="SEO38683.1"/>
    <property type="molecule type" value="Genomic_DNA"/>
</dbReference>
<dbReference type="InterPro" id="IPR023631">
    <property type="entry name" value="Amidase_dom"/>
</dbReference>
<sequence>MNDRGETLYTGPELCALGAVEVVDLLRRGDVSPMDLVEAAQTRHEQTDSAINAMPTTCFDHARQAADVLANREPDQPGGLAGLPLGIKDLTAVAGVRSTWGTPALAEYVPETSDPLVTRIEERGGIILGKTNTPEFGAGANTFNAVFGTTRNPWDTRYNPGGSSGGAAAQLITGQAWLSHGSDHGGSLRTPAAYCGVVGLRPSPGLVAGGPAQAGYITEGAQGPMGRSVRDCALFLDAMTGYDPRYPISYPPIQTTYQAAAERDLATGLRIAYAPDLGGECAVDPDMRHHLDQAMETFARHGATVEEVQPDFTDMKRSYYVQRGILWATLMRDIDPEIRKGFKATLEDNVQFGLGLSMDDIIDSHLIRSRLYDEMQGVFADFDVLACPVVGCMPHAVEEEWVDTVDGKTMETYMDWLDCAFLATTVGLPAISVPVGFGPGGLPVGVQLVGQPRGEEALLSAAGFVEKAAGGPIGVIDPNLRH</sequence>
<evidence type="ECO:0000313" key="2">
    <source>
        <dbReference type="EMBL" id="SEO38683.1"/>
    </source>
</evidence>
<evidence type="ECO:0000259" key="1">
    <source>
        <dbReference type="Pfam" id="PF01425"/>
    </source>
</evidence>
<gene>
    <name evidence="2" type="ORF">SAMN04490248_104201</name>
</gene>
<proteinExistence type="predicted"/>
<feature type="domain" description="Amidase" evidence="1">
    <location>
        <begin position="35"/>
        <end position="459"/>
    </location>
</feature>
<protein>
    <submittedName>
        <fullName evidence="2">Amidase</fullName>
    </submittedName>
</protein>
<accession>A0A1H8PAV9</accession>
<keyword evidence="3" id="KW-1185">Reference proteome</keyword>
<dbReference type="SUPFAM" id="SSF75304">
    <property type="entry name" value="Amidase signature (AS) enzymes"/>
    <property type="match status" value="1"/>
</dbReference>
<dbReference type="GO" id="GO:0003824">
    <property type="term" value="F:catalytic activity"/>
    <property type="evidence" value="ECO:0007669"/>
    <property type="project" value="InterPro"/>
</dbReference>
<dbReference type="PANTHER" id="PTHR11895">
    <property type="entry name" value="TRANSAMIDASE"/>
    <property type="match status" value="1"/>
</dbReference>
<dbReference type="PANTHER" id="PTHR11895:SF76">
    <property type="entry name" value="INDOLEACETAMIDE HYDROLASE"/>
    <property type="match status" value="1"/>
</dbReference>
<reference evidence="2 3" key="1">
    <citation type="submission" date="2016-10" db="EMBL/GenBank/DDBJ databases">
        <authorList>
            <person name="de Groot N.N."/>
        </authorList>
    </citation>
    <scope>NUCLEOTIDE SEQUENCE [LARGE SCALE GENOMIC DNA]</scope>
    <source>
        <strain evidence="2 3">DSM 27842</strain>
    </source>
</reference>
<dbReference type="AlphaFoldDB" id="A0A1H8PAV9"/>
<dbReference type="Gene3D" id="3.90.1300.10">
    <property type="entry name" value="Amidase signature (AS) domain"/>
    <property type="match status" value="1"/>
</dbReference>
<dbReference type="STRING" id="569882.SAMN04490248_104201"/>
<name>A0A1H8PAV9_9RHOB</name>
<dbReference type="Proteomes" id="UP000198893">
    <property type="component" value="Unassembled WGS sequence"/>
</dbReference>
<dbReference type="InterPro" id="IPR036928">
    <property type="entry name" value="AS_sf"/>
</dbReference>
<dbReference type="Pfam" id="PF01425">
    <property type="entry name" value="Amidase"/>
    <property type="match status" value="1"/>
</dbReference>
<dbReference type="OrthoDB" id="9777859at2"/>
<organism evidence="2 3">
    <name type="scientific">Salinihabitans flavidus</name>
    <dbReference type="NCBI Taxonomy" id="569882"/>
    <lineage>
        <taxon>Bacteria</taxon>
        <taxon>Pseudomonadati</taxon>
        <taxon>Pseudomonadota</taxon>
        <taxon>Alphaproteobacteria</taxon>
        <taxon>Rhodobacterales</taxon>
        <taxon>Roseobacteraceae</taxon>
        <taxon>Salinihabitans</taxon>
    </lineage>
</organism>
<evidence type="ECO:0000313" key="3">
    <source>
        <dbReference type="Proteomes" id="UP000198893"/>
    </source>
</evidence>
<dbReference type="RefSeq" id="WP_093116338.1">
    <property type="nucleotide sequence ID" value="NZ_FODS01000004.1"/>
</dbReference>
<dbReference type="InterPro" id="IPR000120">
    <property type="entry name" value="Amidase"/>
</dbReference>